<dbReference type="RefSeq" id="WP_124329647.1">
    <property type="nucleotide sequence ID" value="NZ_BEXT01000001.1"/>
</dbReference>
<reference evidence="2" key="2">
    <citation type="submission" date="2019-01" db="EMBL/GenBank/DDBJ databases">
        <title>Genome sequence of Desulfonema ishimotonii strain Tokyo 01.</title>
        <authorList>
            <person name="Fukui M."/>
        </authorList>
    </citation>
    <scope>NUCLEOTIDE SEQUENCE [LARGE SCALE GENOMIC DNA]</scope>
    <source>
        <strain evidence="2">Tokyo 01</strain>
    </source>
</reference>
<protein>
    <submittedName>
        <fullName evidence="1">Uncharacterized protein</fullName>
    </submittedName>
</protein>
<sequence length="123" mass="13474">MSLKYAHPDVLRGGLDVVRDNATHCVICSDRAITSEQALTDYYLGKIAVSSVDFTWETVSGIGEKFLVGAKSGLVVDITGYWQYLSFVDATRCLLTTVATKYQVYAGNTINLPSYYFMAANPA</sequence>
<reference evidence="2" key="1">
    <citation type="submission" date="2017-11" db="EMBL/GenBank/DDBJ databases">
        <authorList>
            <person name="Watanabe M."/>
            <person name="Kojima H."/>
        </authorList>
    </citation>
    <scope>NUCLEOTIDE SEQUENCE [LARGE SCALE GENOMIC DNA]</scope>
    <source>
        <strain evidence="2">Tokyo 01</strain>
    </source>
</reference>
<dbReference type="AlphaFoldDB" id="A0A401FZT3"/>
<evidence type="ECO:0000313" key="2">
    <source>
        <dbReference type="Proteomes" id="UP000288096"/>
    </source>
</evidence>
<name>A0A401FZT3_9BACT</name>
<organism evidence="1 2">
    <name type="scientific">Desulfonema ishimotonii</name>
    <dbReference type="NCBI Taxonomy" id="45657"/>
    <lineage>
        <taxon>Bacteria</taxon>
        <taxon>Pseudomonadati</taxon>
        <taxon>Thermodesulfobacteriota</taxon>
        <taxon>Desulfobacteria</taxon>
        <taxon>Desulfobacterales</taxon>
        <taxon>Desulfococcaceae</taxon>
        <taxon>Desulfonema</taxon>
    </lineage>
</organism>
<dbReference type="OrthoDB" id="7596386at2"/>
<dbReference type="Proteomes" id="UP000288096">
    <property type="component" value="Unassembled WGS sequence"/>
</dbReference>
<dbReference type="EMBL" id="BEXT01000001">
    <property type="protein sequence ID" value="GBC62481.1"/>
    <property type="molecule type" value="Genomic_DNA"/>
</dbReference>
<proteinExistence type="predicted"/>
<gene>
    <name evidence="1" type="ORF">DENIS_3453</name>
</gene>
<evidence type="ECO:0000313" key="1">
    <source>
        <dbReference type="EMBL" id="GBC62481.1"/>
    </source>
</evidence>
<comment type="caution">
    <text evidence="1">The sequence shown here is derived from an EMBL/GenBank/DDBJ whole genome shotgun (WGS) entry which is preliminary data.</text>
</comment>
<keyword evidence="2" id="KW-1185">Reference proteome</keyword>
<accession>A0A401FZT3</accession>